<dbReference type="Gramene" id="PSS26582">
    <property type="protein sequence ID" value="PSS26582"/>
    <property type="gene ID" value="CEY00_Acc07997"/>
</dbReference>
<reference evidence="12" key="2">
    <citation type="journal article" date="2018" name="BMC Genomics">
        <title>A manually annotated Actinidia chinensis var. chinensis (kiwifruit) genome highlights the challenges associated with draft genomes and gene prediction in plants.</title>
        <authorList>
            <person name="Pilkington S.M."/>
            <person name="Crowhurst R."/>
            <person name="Hilario E."/>
            <person name="Nardozza S."/>
            <person name="Fraser L."/>
            <person name="Peng Y."/>
            <person name="Gunaseelan K."/>
            <person name="Simpson R."/>
            <person name="Tahir J."/>
            <person name="Deroles S.C."/>
            <person name="Templeton K."/>
            <person name="Luo Z."/>
            <person name="Davy M."/>
            <person name="Cheng C."/>
            <person name="McNeilage M."/>
            <person name="Scaglione D."/>
            <person name="Liu Y."/>
            <person name="Zhang Q."/>
            <person name="Datson P."/>
            <person name="De Silva N."/>
            <person name="Gardiner S.E."/>
            <person name="Bassett H."/>
            <person name="Chagne D."/>
            <person name="McCallum J."/>
            <person name="Dzierzon H."/>
            <person name="Deng C."/>
            <person name="Wang Y.Y."/>
            <person name="Barron L."/>
            <person name="Manako K."/>
            <person name="Bowen J."/>
            <person name="Foster T.M."/>
            <person name="Erridge Z.A."/>
            <person name="Tiffin H."/>
            <person name="Waite C.N."/>
            <person name="Davies K.M."/>
            <person name="Grierson E.P."/>
            <person name="Laing W.A."/>
            <person name="Kirk R."/>
            <person name="Chen X."/>
            <person name="Wood M."/>
            <person name="Montefiori M."/>
            <person name="Brummell D.A."/>
            <person name="Schwinn K.E."/>
            <person name="Catanach A."/>
            <person name="Fullerton C."/>
            <person name="Li D."/>
            <person name="Meiyalaghan S."/>
            <person name="Nieuwenhuizen N."/>
            <person name="Read N."/>
            <person name="Prakash R."/>
            <person name="Hunter D."/>
            <person name="Zhang H."/>
            <person name="McKenzie M."/>
            <person name="Knabel M."/>
            <person name="Harris A."/>
            <person name="Allan A.C."/>
            <person name="Gleave A."/>
            <person name="Chen A."/>
            <person name="Janssen B.J."/>
            <person name="Plunkett B."/>
            <person name="Ampomah-Dwamena C."/>
            <person name="Voogd C."/>
            <person name="Leif D."/>
            <person name="Lafferty D."/>
            <person name="Souleyre E.J.F."/>
            <person name="Varkonyi-Gasic E."/>
            <person name="Gambi F."/>
            <person name="Hanley J."/>
            <person name="Yao J.L."/>
            <person name="Cheung J."/>
            <person name="David K.M."/>
            <person name="Warren B."/>
            <person name="Marsh K."/>
            <person name="Snowden K.C."/>
            <person name="Lin-Wang K."/>
            <person name="Brian L."/>
            <person name="Martinez-Sanchez M."/>
            <person name="Wang M."/>
            <person name="Ileperuma N."/>
            <person name="Macnee N."/>
            <person name="Campin R."/>
            <person name="McAtee P."/>
            <person name="Drummond R.S.M."/>
            <person name="Espley R.V."/>
            <person name="Ireland H.S."/>
            <person name="Wu R."/>
            <person name="Atkinson R.G."/>
            <person name="Karunairetnam S."/>
            <person name="Bulley S."/>
            <person name="Chunkath S."/>
            <person name="Hanley Z."/>
            <person name="Storey R."/>
            <person name="Thrimawithana A.H."/>
            <person name="Thomson S."/>
            <person name="David C."/>
            <person name="Testolin R."/>
            <person name="Huang H."/>
            <person name="Hellens R.P."/>
            <person name="Schaffer R.J."/>
        </authorList>
    </citation>
    <scope>NUCLEOTIDE SEQUENCE [LARGE SCALE GENOMIC DNA]</scope>
    <source>
        <strain evidence="12">cv. Red5</strain>
    </source>
</reference>
<dbReference type="FunFam" id="2.60.120.650:FF:000033">
    <property type="entry name" value="Transcription factor jumonji (JmjC) domain-containing protein"/>
    <property type="match status" value="1"/>
</dbReference>
<dbReference type="PROSITE" id="PS51184">
    <property type="entry name" value="JMJC"/>
    <property type="match status" value="1"/>
</dbReference>
<dbReference type="Pfam" id="PF10497">
    <property type="entry name" value="zf-4CXXC_R1"/>
    <property type="match status" value="1"/>
</dbReference>
<evidence type="ECO:0000313" key="12">
    <source>
        <dbReference type="Proteomes" id="UP000241394"/>
    </source>
</evidence>
<dbReference type="GO" id="GO:0003712">
    <property type="term" value="F:transcription coregulator activity"/>
    <property type="evidence" value="ECO:0007669"/>
    <property type="project" value="TreeGrafter"/>
</dbReference>
<dbReference type="FunCoup" id="A0A2R6RDE3">
    <property type="interactions" value="629"/>
</dbReference>
<keyword evidence="12" id="KW-1185">Reference proteome</keyword>
<protein>
    <submittedName>
        <fullName evidence="11">Lysine-specific demethylase</fullName>
    </submittedName>
</protein>
<feature type="compositionally biased region" description="Basic and acidic residues" evidence="8">
    <location>
        <begin position="112"/>
        <end position="129"/>
    </location>
</feature>
<feature type="compositionally biased region" description="Polar residues" evidence="8">
    <location>
        <begin position="204"/>
        <end position="213"/>
    </location>
</feature>
<feature type="compositionally biased region" description="Basic residues" evidence="8">
    <location>
        <begin position="173"/>
        <end position="188"/>
    </location>
</feature>
<dbReference type="GO" id="GO:0000118">
    <property type="term" value="C:histone deacetylase complex"/>
    <property type="evidence" value="ECO:0007669"/>
    <property type="project" value="TreeGrafter"/>
</dbReference>
<feature type="compositionally biased region" description="Basic residues" evidence="8">
    <location>
        <begin position="27"/>
        <end position="36"/>
    </location>
</feature>
<dbReference type="OrthoDB" id="1667110at2759"/>
<feature type="compositionally biased region" description="Basic residues" evidence="8">
    <location>
        <begin position="1128"/>
        <end position="1142"/>
    </location>
</feature>
<accession>A0A2R6RDE3</accession>
<reference evidence="11 12" key="1">
    <citation type="submission" date="2017-07" db="EMBL/GenBank/DDBJ databases">
        <title>An improved, manually edited Actinidia chinensis var. chinensis (kiwifruit) genome highlights the challenges associated with draft genomes and gene prediction in plants.</title>
        <authorList>
            <person name="Pilkington S."/>
            <person name="Crowhurst R."/>
            <person name="Hilario E."/>
            <person name="Nardozza S."/>
            <person name="Fraser L."/>
            <person name="Peng Y."/>
            <person name="Gunaseelan K."/>
            <person name="Simpson R."/>
            <person name="Tahir J."/>
            <person name="Deroles S."/>
            <person name="Templeton K."/>
            <person name="Luo Z."/>
            <person name="Davy M."/>
            <person name="Cheng C."/>
            <person name="Mcneilage M."/>
            <person name="Scaglione D."/>
            <person name="Liu Y."/>
            <person name="Zhang Q."/>
            <person name="Datson P."/>
            <person name="De Silva N."/>
            <person name="Gardiner S."/>
            <person name="Bassett H."/>
            <person name="Chagne D."/>
            <person name="Mccallum J."/>
            <person name="Dzierzon H."/>
            <person name="Deng C."/>
            <person name="Wang Y.-Y."/>
            <person name="Barron N."/>
            <person name="Manako K."/>
            <person name="Bowen J."/>
            <person name="Foster T."/>
            <person name="Erridge Z."/>
            <person name="Tiffin H."/>
            <person name="Waite C."/>
            <person name="Davies K."/>
            <person name="Grierson E."/>
            <person name="Laing W."/>
            <person name="Kirk R."/>
            <person name="Chen X."/>
            <person name="Wood M."/>
            <person name="Montefiori M."/>
            <person name="Brummell D."/>
            <person name="Schwinn K."/>
            <person name="Catanach A."/>
            <person name="Fullerton C."/>
            <person name="Li D."/>
            <person name="Meiyalaghan S."/>
            <person name="Nieuwenhuizen N."/>
            <person name="Read N."/>
            <person name="Prakash R."/>
            <person name="Hunter D."/>
            <person name="Zhang H."/>
            <person name="Mckenzie M."/>
            <person name="Knabel M."/>
            <person name="Harris A."/>
            <person name="Allan A."/>
            <person name="Chen A."/>
            <person name="Janssen B."/>
            <person name="Plunkett B."/>
            <person name="Dwamena C."/>
            <person name="Voogd C."/>
            <person name="Leif D."/>
            <person name="Lafferty D."/>
            <person name="Souleyre E."/>
            <person name="Varkonyi-Gasic E."/>
            <person name="Gambi F."/>
            <person name="Hanley J."/>
            <person name="Yao J.-L."/>
            <person name="Cheung J."/>
            <person name="David K."/>
            <person name="Warren B."/>
            <person name="Marsh K."/>
            <person name="Snowden K."/>
            <person name="Lin-Wang K."/>
            <person name="Brian L."/>
            <person name="Martinez-Sanchez M."/>
            <person name="Wang M."/>
            <person name="Ileperuma N."/>
            <person name="Macnee N."/>
            <person name="Campin R."/>
            <person name="Mcatee P."/>
            <person name="Drummond R."/>
            <person name="Espley R."/>
            <person name="Ireland H."/>
            <person name="Wu R."/>
            <person name="Atkinson R."/>
            <person name="Karunairetnam S."/>
            <person name="Bulley S."/>
            <person name="Chunkath S."/>
            <person name="Hanley Z."/>
            <person name="Storey R."/>
            <person name="Thrimawithana A."/>
            <person name="Thomson S."/>
            <person name="David C."/>
            <person name="Testolin R."/>
        </authorList>
    </citation>
    <scope>NUCLEOTIDE SEQUENCE [LARGE SCALE GENOMIC DNA]</scope>
    <source>
        <strain evidence="12">cv. Red5</strain>
        <tissue evidence="11">Young leaf</tissue>
    </source>
</reference>
<feature type="region of interest" description="Disordered" evidence="8">
    <location>
        <begin position="1"/>
        <end position="233"/>
    </location>
</feature>
<keyword evidence="11" id="KW-0808">Transferase</keyword>
<dbReference type="InterPro" id="IPR045109">
    <property type="entry name" value="LSDs-like"/>
</dbReference>
<evidence type="ECO:0000256" key="5">
    <source>
        <dbReference type="ARBA" id="ARBA00023163"/>
    </source>
</evidence>
<evidence type="ECO:0000256" key="4">
    <source>
        <dbReference type="ARBA" id="ARBA00023015"/>
    </source>
</evidence>
<dbReference type="InterPro" id="IPR001841">
    <property type="entry name" value="Znf_RING"/>
</dbReference>
<dbReference type="GO" id="GO:0032259">
    <property type="term" value="P:methylation"/>
    <property type="evidence" value="ECO:0007669"/>
    <property type="project" value="UniProtKB-KW"/>
</dbReference>
<keyword evidence="3" id="KW-0479">Metal-binding</keyword>
<keyword evidence="11" id="KW-0489">Methyltransferase</keyword>
<dbReference type="GO" id="GO:0000785">
    <property type="term" value="C:chromatin"/>
    <property type="evidence" value="ECO:0007669"/>
    <property type="project" value="TreeGrafter"/>
</dbReference>
<evidence type="ECO:0000256" key="8">
    <source>
        <dbReference type="SAM" id="MobiDB-lite"/>
    </source>
</evidence>
<evidence type="ECO:0000256" key="7">
    <source>
        <dbReference type="PROSITE-ProRule" id="PRU00175"/>
    </source>
</evidence>
<evidence type="ECO:0000256" key="2">
    <source>
        <dbReference type="ARBA" id="ARBA00006801"/>
    </source>
</evidence>
<evidence type="ECO:0000313" key="11">
    <source>
        <dbReference type="EMBL" id="PSS26582.1"/>
    </source>
</evidence>
<dbReference type="Proteomes" id="UP000241394">
    <property type="component" value="Chromosome LG7"/>
</dbReference>
<keyword evidence="6" id="KW-0539">Nucleus</keyword>
<evidence type="ECO:0000259" key="9">
    <source>
        <dbReference type="PROSITE" id="PS50089"/>
    </source>
</evidence>
<feature type="domain" description="RING-type" evidence="9">
    <location>
        <begin position="250"/>
        <end position="297"/>
    </location>
</feature>
<comment type="caution">
    <text evidence="11">The sequence shown here is derived from an EMBL/GenBank/DDBJ whole genome shotgun (WGS) entry which is preliminary data.</text>
</comment>
<sequence>MEVQERENGASEDNLQGDSVANEGGVVKRKRGRKKKQELEAGNNDSAMREKEENLDSVMTEKGENLDSERREKEENLESVEKFQGDSVEKEGVAVKRKRGRKKQEEGNGDSVMREKEGNLGSGSDEKLQGEALEIEGVPVKRKRGRKKQQELNGDLATREEEDNLESGSESGRKRKRRRGRKRAHGARVSKTNAKKDDEEEKSGQQSPTSRTIRYSLRAPRPSEQIKQGSKSIRGLKKDENGILMESNMCHQCQRNDKGRVVRCTKCGTKRYCVPCMTRWYPKMSEEDFAKDCPVCQNICNCKKCLRLDVPIKDLKNLKLEASEEEKLQHSKYILKALLPFLKNLNQEQMIEKKVEATIKDLPLSEVKLQRANCLTNERVYCNHCKTSIVDFHRSCPHCSYDLCLICCREFREGRVQGGEEEIIMQYVDNGLDYLHGGEPEPKDSKPETSEIPVATSNVDNIESTFEWKANIDGSIPCPPGNMGGCGQGILELKFMFPVDVSELLVKAEEIAEKYNLNDERESFPQWCPCSNDAGEIDVDSSLLRKASSREDFTDNYLFCPEARDIQHHDLKHFQWHWHKGEPVIVRDVLETTSGLSWEPMVMWRAFRQITNTKHSQLLDVPAINCLDWCEVEVNVHQFFKGYLDGQLDTYGWPQILKLKDWPPSSSFDERLPRHGAEFTSCLPFKEYTHPREGFLNLAVKLPKKTLKPDLGPKTYIAYGVAQELGRGDSVTKLHCDMSDAVNVLTHTQAVILNQKQLSEVQKLKEKHNAQDQKEIFSNGQIVDNIVEGKCLSPSMEKHVPFSNLDGGGAADIPANGEQYINGIEKGGMTAEGIVDAACQQHSEMVMSGLNMGDYLLIAESVKDEAKDMNVSSTCSIGNMLNTDDKVEISSECLDDGEKVGGIAEGRETANGSAPLAANGAQNRVEAKILDHVVEEKCLPPSMEKHVPFSNLDGGGAEGLPENGELCINGIEKGGVVAEGIFDAACQQHGKMEISGLNMGDNLLISESVKDEAKDMNVSSTHSYVNMLNTDVKVEVSSECLDEGEKVDEIAEARETANGCAPLAAYGAQHRVEAKIVGCLRADESHNDCCRTTGNDLNDVGLEKPDEECGSDKLREEEISSGKTDKCGRRKKGSQSVKRTRGRPSAGLARSCKKLIAEKAVTKCKITGQSRSGKRSQRIRGNGETGISDANEEAKVDRDVVAEYGPPSLGKDLEVFEDQDGGALWDIFRRQDVPMLQAYLRRHFKEFRHIYCSPLQQVVHPIHDQTFYLTMEHKRRLKDEYGIEPWTFVQKLGDAVFIPAGCPHQVRNLKSCIKVALDFVSPENVNECVRLAEEFRVLPNNHRAKEDKLEVKKMSLHAMREAVNHLEDLAGPG</sequence>
<dbReference type="InterPro" id="IPR003347">
    <property type="entry name" value="JmjC_dom"/>
</dbReference>
<feature type="region of interest" description="Disordered" evidence="8">
    <location>
        <begin position="1103"/>
        <end position="1147"/>
    </location>
</feature>
<evidence type="ECO:0000256" key="6">
    <source>
        <dbReference type="ARBA" id="ARBA00023242"/>
    </source>
</evidence>
<dbReference type="GO" id="GO:0008270">
    <property type="term" value="F:zinc ion binding"/>
    <property type="evidence" value="ECO:0007669"/>
    <property type="project" value="UniProtKB-KW"/>
</dbReference>
<evidence type="ECO:0000259" key="10">
    <source>
        <dbReference type="PROSITE" id="PS51184"/>
    </source>
</evidence>
<comment type="subcellular location">
    <subcellularLocation>
        <location evidence="1">Nucleus</location>
    </subcellularLocation>
</comment>
<feature type="compositionally biased region" description="Basic and acidic residues" evidence="8">
    <location>
        <begin position="1110"/>
        <end position="1127"/>
    </location>
</feature>
<dbReference type="EMBL" id="NKQK01000007">
    <property type="protein sequence ID" value="PSS26582.1"/>
    <property type="molecule type" value="Genomic_DNA"/>
</dbReference>
<evidence type="ECO:0000256" key="1">
    <source>
        <dbReference type="ARBA" id="ARBA00004123"/>
    </source>
</evidence>
<dbReference type="STRING" id="1590841.A0A2R6RDE3"/>
<dbReference type="PANTHER" id="PTHR12549">
    <property type="entry name" value="JMJC DOMAIN-CONTAINING HISTONE DEMETHYLATION PROTEIN"/>
    <property type="match status" value="1"/>
</dbReference>
<keyword evidence="5" id="KW-0804">Transcription</keyword>
<dbReference type="Pfam" id="PF02373">
    <property type="entry name" value="JmjC"/>
    <property type="match status" value="1"/>
</dbReference>
<feature type="region of interest" description="Disordered" evidence="8">
    <location>
        <begin position="1167"/>
        <end position="1187"/>
    </location>
</feature>
<feature type="domain" description="JmjC" evidence="10">
    <location>
        <begin position="691"/>
        <end position="1336"/>
    </location>
</feature>
<dbReference type="PROSITE" id="PS50089">
    <property type="entry name" value="ZF_RING_2"/>
    <property type="match status" value="1"/>
</dbReference>
<dbReference type="PANTHER" id="PTHR12549:SF11">
    <property type="entry name" value="LYSINE-SPECIFIC DEMETHYLASE JMJ25"/>
    <property type="match status" value="1"/>
</dbReference>
<dbReference type="InParanoid" id="A0A2R6RDE3"/>
<dbReference type="GO" id="GO:0008168">
    <property type="term" value="F:methyltransferase activity"/>
    <property type="evidence" value="ECO:0007669"/>
    <property type="project" value="UniProtKB-KW"/>
</dbReference>
<dbReference type="GO" id="GO:0032454">
    <property type="term" value="F:histone H3K9 demethylase activity"/>
    <property type="evidence" value="ECO:0007669"/>
    <property type="project" value="InterPro"/>
</dbReference>
<name>A0A2R6RDE3_ACTCC</name>
<keyword evidence="4" id="KW-0805">Transcription regulation</keyword>
<dbReference type="SMART" id="SM00558">
    <property type="entry name" value="JmjC"/>
    <property type="match status" value="1"/>
</dbReference>
<dbReference type="InterPro" id="IPR018866">
    <property type="entry name" value="Znf-4CXXC_R1"/>
</dbReference>
<dbReference type="SUPFAM" id="SSF51197">
    <property type="entry name" value="Clavaminate synthase-like"/>
    <property type="match status" value="2"/>
</dbReference>
<comment type="similarity">
    <text evidence="2">Belongs to the JARID1 histone demethylase family.</text>
</comment>
<evidence type="ECO:0000256" key="3">
    <source>
        <dbReference type="ARBA" id="ARBA00022723"/>
    </source>
</evidence>
<dbReference type="Gene3D" id="2.60.120.650">
    <property type="entry name" value="Cupin"/>
    <property type="match status" value="2"/>
</dbReference>
<proteinExistence type="inferred from homology"/>
<organism evidence="11 12">
    <name type="scientific">Actinidia chinensis var. chinensis</name>
    <name type="common">Chinese soft-hair kiwi</name>
    <dbReference type="NCBI Taxonomy" id="1590841"/>
    <lineage>
        <taxon>Eukaryota</taxon>
        <taxon>Viridiplantae</taxon>
        <taxon>Streptophyta</taxon>
        <taxon>Embryophyta</taxon>
        <taxon>Tracheophyta</taxon>
        <taxon>Spermatophyta</taxon>
        <taxon>Magnoliopsida</taxon>
        <taxon>eudicotyledons</taxon>
        <taxon>Gunneridae</taxon>
        <taxon>Pentapetalae</taxon>
        <taxon>asterids</taxon>
        <taxon>Ericales</taxon>
        <taxon>Actinidiaceae</taxon>
        <taxon>Actinidia</taxon>
    </lineage>
</organism>
<keyword evidence="7" id="KW-0862">Zinc</keyword>
<keyword evidence="7" id="KW-0863">Zinc-finger</keyword>
<dbReference type="GO" id="GO:0031490">
    <property type="term" value="F:chromatin DNA binding"/>
    <property type="evidence" value="ECO:0007669"/>
    <property type="project" value="TreeGrafter"/>
</dbReference>
<feature type="compositionally biased region" description="Basic and acidic residues" evidence="8">
    <location>
        <begin position="47"/>
        <end position="94"/>
    </location>
</feature>
<dbReference type="GO" id="GO:0006357">
    <property type="term" value="P:regulation of transcription by RNA polymerase II"/>
    <property type="evidence" value="ECO:0007669"/>
    <property type="project" value="TreeGrafter"/>
</dbReference>
<gene>
    <name evidence="11" type="ORF">CEY00_Acc07997</name>
</gene>